<protein>
    <submittedName>
        <fullName evidence="2">Uncharacterized protein</fullName>
    </submittedName>
</protein>
<name>A0A3A8IHB1_9BACT</name>
<feature type="region of interest" description="Disordered" evidence="1">
    <location>
        <begin position="73"/>
        <end position="126"/>
    </location>
</feature>
<feature type="compositionally biased region" description="Basic and acidic residues" evidence="1">
    <location>
        <begin position="210"/>
        <end position="222"/>
    </location>
</feature>
<proteinExistence type="predicted"/>
<evidence type="ECO:0000256" key="1">
    <source>
        <dbReference type="SAM" id="MobiDB-lite"/>
    </source>
</evidence>
<feature type="region of interest" description="Disordered" evidence="1">
    <location>
        <begin position="143"/>
        <end position="162"/>
    </location>
</feature>
<keyword evidence="3" id="KW-1185">Reference proteome</keyword>
<organism evidence="2 3">
    <name type="scientific">Corallococcus exercitus</name>
    <dbReference type="NCBI Taxonomy" id="2316736"/>
    <lineage>
        <taxon>Bacteria</taxon>
        <taxon>Pseudomonadati</taxon>
        <taxon>Myxococcota</taxon>
        <taxon>Myxococcia</taxon>
        <taxon>Myxococcales</taxon>
        <taxon>Cystobacterineae</taxon>
        <taxon>Myxococcaceae</taxon>
        <taxon>Corallococcus</taxon>
    </lineage>
</organism>
<feature type="region of interest" description="Disordered" evidence="1">
    <location>
        <begin position="210"/>
        <end position="232"/>
    </location>
</feature>
<feature type="compositionally biased region" description="Basic and acidic residues" evidence="1">
    <location>
        <begin position="150"/>
        <end position="162"/>
    </location>
</feature>
<dbReference type="EMBL" id="JABFJV010000066">
    <property type="protein sequence ID" value="NOK34355.1"/>
    <property type="molecule type" value="Genomic_DNA"/>
</dbReference>
<feature type="region of interest" description="Disordered" evidence="1">
    <location>
        <begin position="19"/>
        <end position="45"/>
    </location>
</feature>
<reference evidence="2 3" key="1">
    <citation type="submission" date="2020-05" db="EMBL/GenBank/DDBJ databases">
        <authorList>
            <person name="Whitworth D."/>
        </authorList>
    </citation>
    <scope>NUCLEOTIDE SEQUENCE [LARGE SCALE GENOMIC DNA]</scope>
    <source>
        <strain evidence="2 3">AB043B</strain>
    </source>
</reference>
<dbReference type="Proteomes" id="UP000563426">
    <property type="component" value="Unassembled WGS sequence"/>
</dbReference>
<evidence type="ECO:0000313" key="2">
    <source>
        <dbReference type="EMBL" id="NOK34355.1"/>
    </source>
</evidence>
<comment type="caution">
    <text evidence="2">The sequence shown here is derived from an EMBL/GenBank/DDBJ whole genome shotgun (WGS) entry which is preliminary data.</text>
</comment>
<dbReference type="RefSeq" id="WP_120523505.1">
    <property type="nucleotide sequence ID" value="NZ_JABFJV010000066.1"/>
</dbReference>
<feature type="compositionally biased region" description="Low complexity" evidence="1">
    <location>
        <begin position="30"/>
        <end position="40"/>
    </location>
</feature>
<accession>A0A3A8IHB1</accession>
<dbReference type="AlphaFoldDB" id="A0A3A8IHB1"/>
<evidence type="ECO:0000313" key="3">
    <source>
        <dbReference type="Proteomes" id="UP000563426"/>
    </source>
</evidence>
<dbReference type="OrthoDB" id="746896at2"/>
<gene>
    <name evidence="2" type="ORF">HMI49_14220</name>
</gene>
<sequence length="386" mass="41917">MTIQIQGRSLIHPHTSVEAGAAPHPKEAPPHAAATPAPAGDSFEVQGAVGHPVKDHFGSRVDPHAKGAYFRKVESDPSTQHRGISGKGTLPQVSTDPSRQFHGTGATAWQTGPLERPSVYMGGRANGKEVDAGLTWDRVYDSHGQPTFTDDPRGSDMRDPSHRFARANVGGQPALVDGNTPPRVVARGAAEVDAKLKTLRENFAFRPFWRDTNPDTPADKHWHNPPTRTEPGAAAEASNQYFYPGEHFTMTLQAQAPGEVRMDIRLEGSKEHQHFTTRFHQEGWGPGKEASFKRVNSVDQFLVRGGERVGAEKFGVEPTKTTATGGSWEEVSLLRTSGERQPMTGAHFTTVKGQDTAAHYAEIFGISGSTDRGGERVDIHPGSIHR</sequence>